<proteinExistence type="predicted"/>
<dbReference type="InterPro" id="IPR008271">
    <property type="entry name" value="Ser/Thr_kinase_AS"/>
</dbReference>
<dbReference type="CDD" id="cd14014">
    <property type="entry name" value="STKc_PknB_like"/>
    <property type="match status" value="1"/>
</dbReference>
<organism evidence="6 7">
    <name type="scientific">Sphingorhabdus contaminans</name>
    <dbReference type="NCBI Taxonomy" id="1343899"/>
    <lineage>
        <taxon>Bacteria</taxon>
        <taxon>Pseudomonadati</taxon>
        <taxon>Pseudomonadota</taxon>
        <taxon>Alphaproteobacteria</taxon>
        <taxon>Sphingomonadales</taxon>
        <taxon>Sphingomonadaceae</taxon>
        <taxon>Sphingorhabdus</taxon>
    </lineage>
</organism>
<dbReference type="GO" id="GO:0005524">
    <property type="term" value="F:ATP binding"/>
    <property type="evidence" value="ECO:0007669"/>
    <property type="project" value="UniProtKB-KW"/>
</dbReference>
<keyword evidence="3 6" id="KW-0418">Kinase</keyword>
<dbReference type="InterPro" id="IPR011990">
    <property type="entry name" value="TPR-like_helical_dom_sf"/>
</dbReference>
<dbReference type="Pfam" id="PF00069">
    <property type="entry name" value="Pkinase"/>
    <property type="match status" value="1"/>
</dbReference>
<dbReference type="RefSeq" id="WP_143777616.1">
    <property type="nucleotide sequence ID" value="NZ_VKKU01000002.1"/>
</dbReference>
<keyword evidence="6" id="KW-0723">Serine/threonine-protein kinase</keyword>
<dbReference type="PANTHER" id="PTHR43289">
    <property type="entry name" value="MITOGEN-ACTIVATED PROTEIN KINASE KINASE KINASE 20-RELATED"/>
    <property type="match status" value="1"/>
</dbReference>
<evidence type="ECO:0000313" key="6">
    <source>
        <dbReference type="EMBL" id="TSB02398.1"/>
    </source>
</evidence>
<dbReference type="EMBL" id="VKKU01000002">
    <property type="protein sequence ID" value="TSB02398.1"/>
    <property type="molecule type" value="Genomic_DNA"/>
</dbReference>
<dbReference type="PROSITE" id="PS50011">
    <property type="entry name" value="PROTEIN_KINASE_DOM"/>
    <property type="match status" value="1"/>
</dbReference>
<dbReference type="Gene3D" id="1.10.510.10">
    <property type="entry name" value="Transferase(Phosphotransferase) domain 1"/>
    <property type="match status" value="1"/>
</dbReference>
<dbReference type="PROSITE" id="PS00108">
    <property type="entry name" value="PROTEIN_KINASE_ST"/>
    <property type="match status" value="1"/>
</dbReference>
<dbReference type="PANTHER" id="PTHR43289:SF34">
    <property type="entry name" value="SERINE_THREONINE-PROTEIN KINASE YBDM-RELATED"/>
    <property type="match status" value="1"/>
</dbReference>
<keyword evidence="7" id="KW-1185">Reference proteome</keyword>
<evidence type="ECO:0000256" key="3">
    <source>
        <dbReference type="ARBA" id="ARBA00022777"/>
    </source>
</evidence>
<evidence type="ECO:0000313" key="7">
    <source>
        <dbReference type="Proteomes" id="UP000320160"/>
    </source>
</evidence>
<keyword evidence="2" id="KW-0547">Nucleotide-binding</keyword>
<evidence type="ECO:0000259" key="5">
    <source>
        <dbReference type="PROSITE" id="PS50011"/>
    </source>
</evidence>
<name>A0A553WCH4_9SPHN</name>
<dbReference type="InterPro" id="IPR011009">
    <property type="entry name" value="Kinase-like_dom_sf"/>
</dbReference>
<keyword evidence="1" id="KW-0808">Transferase</keyword>
<dbReference type="Proteomes" id="UP000320160">
    <property type="component" value="Unassembled WGS sequence"/>
</dbReference>
<dbReference type="SUPFAM" id="SSF56112">
    <property type="entry name" value="Protein kinase-like (PK-like)"/>
    <property type="match status" value="1"/>
</dbReference>
<protein>
    <submittedName>
        <fullName evidence="6">Serine/threonine protein kinase</fullName>
    </submittedName>
</protein>
<evidence type="ECO:0000256" key="2">
    <source>
        <dbReference type="ARBA" id="ARBA00022741"/>
    </source>
</evidence>
<feature type="domain" description="Protein kinase" evidence="5">
    <location>
        <begin position="77"/>
        <end position="324"/>
    </location>
</feature>
<keyword evidence="4" id="KW-0067">ATP-binding</keyword>
<accession>A0A553WCH4</accession>
<dbReference type="Gene3D" id="3.30.200.20">
    <property type="entry name" value="Phosphorylase Kinase, domain 1"/>
    <property type="match status" value="1"/>
</dbReference>
<reference evidence="6 7" key="1">
    <citation type="submission" date="2019-07" db="EMBL/GenBank/DDBJ databases">
        <authorList>
            <person name="Park M."/>
        </authorList>
    </citation>
    <scope>NUCLEOTIDE SEQUENCE [LARGE SCALE GENOMIC DNA]</scope>
    <source>
        <strain evidence="6 7">KCTC32445</strain>
    </source>
</reference>
<gene>
    <name evidence="6" type="ORF">FOM92_14985</name>
</gene>
<evidence type="ECO:0000256" key="1">
    <source>
        <dbReference type="ARBA" id="ARBA00022679"/>
    </source>
</evidence>
<dbReference type="AlphaFoldDB" id="A0A553WCH4"/>
<dbReference type="SMART" id="SM00220">
    <property type="entry name" value="S_TKc"/>
    <property type="match status" value="1"/>
</dbReference>
<comment type="caution">
    <text evidence="6">The sequence shown here is derived from an EMBL/GenBank/DDBJ whole genome shotgun (WGS) entry which is preliminary data.</text>
</comment>
<dbReference type="Gene3D" id="1.25.40.10">
    <property type="entry name" value="Tetratricopeptide repeat domain"/>
    <property type="match status" value="1"/>
</dbReference>
<sequence>MSLDSKALAIVEDALSVEDRDERSRLVVRACGGDAALLARVEELLSHDNDRFRLTATESFMRPMSVVDVIPDRIGPYRVTGEIARGGMGAVVKAERDDGVFERQVAIKLIRGDLASERSKARFADERRILARLSHPGIVRILDGGEVDNRPWLAMDFIDGLPVTQALEQTSHDIRLDAFEAICEAVAHAHRNLIVHADIKPSNVLMDSDGAVHLLDFGIARLISDLDEYESGDPYPLTKGYAAPERGVGVAPTIASDVFSLGVLLLGIFGRCVPGDRVECVPGTRLPVGELEGDLAAIAAKALSEAPEARYPDVSALLADMRRFRASEPVEARGDAGWQYRAARFVRRHRSGLALTATAGAVLLATSVVSTVSYYRAERALAEADKRFIELRSLAQFMLTELSDRMSDAPGTLPARARLAEVAGRYLDRLRAVPSAPLDLRLDTARGYIRLARLQGLSGTANLGQPVKAAQSLDHAQAILDELDPAKAAVSTALGEVALARWSLASDTRGIGWTAKADDYFARALKADHGDKAALLGSMTVRKNKGFDLITADNPAQALPVLQKTLADLRSVHWPKELARDAKLLEVNLLARIGDAIYYRGDTSGALVPYRESAALIRAELARAPSLMWEEKLGEAAWNISGTLGEISGYEGEALAEANKGIAALNRTLAFGPDAALEKRLVILLGQQALLLDDMGRTADAVSASTQGISFRRKWLAEAPGDPNRQRDVAVALAAHSDLLAKSGNLSAACSEAQQGTLLLERMRQSGNLSNRDAHIDVPKLADAVRRHCR</sequence>
<dbReference type="OrthoDB" id="9801841at2"/>
<evidence type="ECO:0000256" key="4">
    <source>
        <dbReference type="ARBA" id="ARBA00022840"/>
    </source>
</evidence>
<dbReference type="GO" id="GO:0004674">
    <property type="term" value="F:protein serine/threonine kinase activity"/>
    <property type="evidence" value="ECO:0007669"/>
    <property type="project" value="UniProtKB-KW"/>
</dbReference>
<dbReference type="InterPro" id="IPR000719">
    <property type="entry name" value="Prot_kinase_dom"/>
</dbReference>